<name>A0ACB8VLL0_9TELE</name>
<keyword evidence="2" id="KW-1185">Reference proteome</keyword>
<protein>
    <submittedName>
        <fullName evidence="1">Uncharacterized protein</fullName>
    </submittedName>
</protein>
<evidence type="ECO:0000313" key="1">
    <source>
        <dbReference type="EMBL" id="KAI3356416.1"/>
    </source>
</evidence>
<evidence type="ECO:0000313" key="2">
    <source>
        <dbReference type="Proteomes" id="UP000831701"/>
    </source>
</evidence>
<comment type="caution">
    <text evidence="1">The sequence shown here is derived from an EMBL/GenBank/DDBJ whole genome shotgun (WGS) entry which is preliminary data.</text>
</comment>
<organism evidence="1 2">
    <name type="scientific">Scortum barcoo</name>
    <name type="common">barcoo grunter</name>
    <dbReference type="NCBI Taxonomy" id="214431"/>
    <lineage>
        <taxon>Eukaryota</taxon>
        <taxon>Metazoa</taxon>
        <taxon>Chordata</taxon>
        <taxon>Craniata</taxon>
        <taxon>Vertebrata</taxon>
        <taxon>Euteleostomi</taxon>
        <taxon>Actinopterygii</taxon>
        <taxon>Neopterygii</taxon>
        <taxon>Teleostei</taxon>
        <taxon>Neoteleostei</taxon>
        <taxon>Acanthomorphata</taxon>
        <taxon>Eupercaria</taxon>
        <taxon>Centrarchiformes</taxon>
        <taxon>Terapontoidei</taxon>
        <taxon>Terapontidae</taxon>
        <taxon>Scortum</taxon>
    </lineage>
</organism>
<dbReference type="Proteomes" id="UP000831701">
    <property type="component" value="Chromosome 20"/>
</dbReference>
<sequence length="290" mass="31822">MIEMKRAGVFEPDVSPDGKPECARRYVLSTRPDRQRKVLGVADRWAWKTARTSGHFTSGVSTIDQLHAHRCGRLSALCGCGGAHAAGTHQADDGREAAAGERGCPFLLRAAGTLCGVVPIKRRGSPGLRRELNGLVTMDHADQQSGQALVRHAIDQQVSHCSKSIGKQPVARCPYRPPPPTPSHSQVSKASAEVFCSSAALQFKLKPVSFSSDLTKINFILWLLRGRALTWAEATYACRVLEGVSFHKFLEEFKLVFDHPNVCFNASIRLMKLPRGQRSVADSNRGTPWR</sequence>
<accession>A0ACB8VLL0</accession>
<dbReference type="EMBL" id="CM041550">
    <property type="protein sequence ID" value="KAI3356416.1"/>
    <property type="molecule type" value="Genomic_DNA"/>
</dbReference>
<gene>
    <name evidence="1" type="ORF">L3Q82_017213</name>
</gene>
<proteinExistence type="predicted"/>
<reference evidence="1" key="1">
    <citation type="submission" date="2022-04" db="EMBL/GenBank/DDBJ databases">
        <title>Jade perch genome.</title>
        <authorList>
            <person name="Chao B."/>
        </authorList>
    </citation>
    <scope>NUCLEOTIDE SEQUENCE</scope>
    <source>
        <strain evidence="1">CB-2022</strain>
    </source>
</reference>